<dbReference type="InterPro" id="IPR000454">
    <property type="entry name" value="ATP_synth_F0_csu"/>
</dbReference>
<dbReference type="Gene3D" id="1.20.20.10">
    <property type="entry name" value="F1F0 ATP synthase subunit C"/>
    <property type="match status" value="1"/>
</dbReference>
<evidence type="ECO:0000313" key="17">
    <source>
        <dbReference type="Proteomes" id="UP000510886"/>
    </source>
</evidence>
<dbReference type="InterPro" id="IPR035921">
    <property type="entry name" value="F/V-ATP_Csub_sf"/>
</dbReference>
<dbReference type="KEGG" id="lsw:GTO87_06105"/>
<evidence type="ECO:0000313" key="16">
    <source>
        <dbReference type="EMBL" id="QLL78213.1"/>
    </source>
</evidence>
<keyword evidence="9 14" id="KW-0406">Ion transport</keyword>
<dbReference type="GO" id="GO:0008289">
    <property type="term" value="F:lipid binding"/>
    <property type="evidence" value="ECO:0007669"/>
    <property type="project" value="UniProtKB-KW"/>
</dbReference>
<evidence type="ECO:0000256" key="6">
    <source>
        <dbReference type="ARBA" id="ARBA00022692"/>
    </source>
</evidence>
<dbReference type="EMBL" id="CP047418">
    <property type="protein sequence ID" value="QLL78213.1"/>
    <property type="molecule type" value="Genomic_DNA"/>
</dbReference>
<evidence type="ECO:0000256" key="14">
    <source>
        <dbReference type="HAMAP-Rule" id="MF_01396"/>
    </source>
</evidence>
<accession>A0A7H9EKG9</accession>
<dbReference type="PRINTS" id="PR00124">
    <property type="entry name" value="ATPASEC"/>
</dbReference>
<proteinExistence type="inferred from homology"/>
<keyword evidence="6 14" id="KW-0812">Transmembrane</keyword>
<keyword evidence="11 14" id="KW-0472">Membrane</keyword>
<keyword evidence="5 14" id="KW-0138">CF(0)</keyword>
<keyword evidence="10 14" id="KW-0446">Lipid-binding</keyword>
<keyword evidence="4 14" id="KW-1003">Cell membrane</keyword>
<dbReference type="GO" id="GO:0045259">
    <property type="term" value="C:proton-transporting ATP synthase complex"/>
    <property type="evidence" value="ECO:0007669"/>
    <property type="project" value="UniProtKB-KW"/>
</dbReference>
<dbReference type="AlphaFoldDB" id="A0A7H9EKG9"/>
<dbReference type="CDD" id="cd18185">
    <property type="entry name" value="ATP-synt_Fo_c_ATPE"/>
    <property type="match status" value="1"/>
</dbReference>
<evidence type="ECO:0000256" key="5">
    <source>
        <dbReference type="ARBA" id="ARBA00022547"/>
    </source>
</evidence>
<evidence type="ECO:0000256" key="2">
    <source>
        <dbReference type="ARBA" id="ARBA00006704"/>
    </source>
</evidence>
<evidence type="ECO:0000256" key="10">
    <source>
        <dbReference type="ARBA" id="ARBA00023121"/>
    </source>
</evidence>
<dbReference type="GO" id="GO:0033177">
    <property type="term" value="C:proton-transporting two-sector ATPase complex, proton-transporting domain"/>
    <property type="evidence" value="ECO:0007669"/>
    <property type="project" value="InterPro"/>
</dbReference>
<evidence type="ECO:0000259" key="15">
    <source>
        <dbReference type="Pfam" id="PF00137"/>
    </source>
</evidence>
<dbReference type="NCBIfam" id="NF005363">
    <property type="entry name" value="PRK06876.1"/>
    <property type="match status" value="1"/>
</dbReference>
<evidence type="ECO:0000256" key="13">
    <source>
        <dbReference type="ARBA" id="ARBA00025198"/>
    </source>
</evidence>
<comment type="function">
    <text evidence="13 14">F(1)F(0) ATP synthase produces ATP from ADP in the presence of a proton or sodium gradient. F-type ATPases consist of two structural domains, F(1) containing the extramembraneous catalytic core and F(0) containing the membrane proton channel, linked together by a central stalk and a peripheral stalk. During catalysis, ATP synthesis in the catalytic domain of F(1) is coupled via a rotary mechanism of the central stalk subunits to proton translocation.</text>
</comment>
<dbReference type="InterPro" id="IPR002379">
    <property type="entry name" value="ATPase_proteolipid_c-like_dom"/>
</dbReference>
<evidence type="ECO:0000256" key="1">
    <source>
        <dbReference type="ARBA" id="ARBA00004141"/>
    </source>
</evidence>
<dbReference type="GO" id="GO:0046933">
    <property type="term" value="F:proton-transporting ATP synthase activity, rotational mechanism"/>
    <property type="evidence" value="ECO:0007669"/>
    <property type="project" value="UniProtKB-UniRule"/>
</dbReference>
<dbReference type="InterPro" id="IPR020537">
    <property type="entry name" value="ATP_synth_F0_csu_DDCD_BS"/>
</dbReference>
<dbReference type="InterPro" id="IPR005953">
    <property type="entry name" value="ATP_synth_csu_bac/chlpt"/>
</dbReference>
<keyword evidence="3 14" id="KW-0813">Transport</keyword>
<evidence type="ECO:0000256" key="7">
    <source>
        <dbReference type="ARBA" id="ARBA00022781"/>
    </source>
</evidence>
<dbReference type="NCBIfam" id="TIGR01260">
    <property type="entry name" value="ATP_synt_c"/>
    <property type="match status" value="1"/>
</dbReference>
<keyword evidence="7 14" id="KW-0375">Hydrogen ion transport</keyword>
<evidence type="ECO:0000256" key="8">
    <source>
        <dbReference type="ARBA" id="ARBA00022989"/>
    </source>
</evidence>
<dbReference type="InterPro" id="IPR038662">
    <property type="entry name" value="ATP_synth_F0_csu_sf"/>
</dbReference>
<dbReference type="RefSeq" id="WP_180848497.1">
    <property type="nucleotide sequence ID" value="NZ_CP047418.1"/>
</dbReference>
<reference evidence="16 17" key="1">
    <citation type="submission" date="2020-01" db="EMBL/GenBank/DDBJ databases">
        <title>Complete and circular genome sequences of six lactobacillus isolates from horses.</title>
        <authorList>
            <person name="Hassan H.M."/>
        </authorList>
    </citation>
    <scope>NUCLEOTIDE SEQUENCE [LARGE SCALE GENOMIC DNA]</scope>
    <source>
        <strain evidence="16 17">1A</strain>
    </source>
</reference>
<dbReference type="Pfam" id="PF00137">
    <property type="entry name" value="ATP-synt_C"/>
    <property type="match status" value="1"/>
</dbReference>
<name>A0A7H9EKG9_9LACO</name>
<comment type="similarity">
    <text evidence="2 14">Belongs to the ATPase C chain family.</text>
</comment>
<organism evidence="16 17">
    <name type="scientific">Ligilactobacillus saerimneri</name>
    <dbReference type="NCBI Taxonomy" id="228229"/>
    <lineage>
        <taxon>Bacteria</taxon>
        <taxon>Bacillati</taxon>
        <taxon>Bacillota</taxon>
        <taxon>Bacilli</taxon>
        <taxon>Lactobacillales</taxon>
        <taxon>Lactobacillaceae</taxon>
        <taxon>Ligilactobacillus</taxon>
    </lineage>
</organism>
<comment type="subcellular location">
    <subcellularLocation>
        <location evidence="14">Cell membrane</location>
        <topology evidence="14">Multi-pass membrane protein</topology>
    </subcellularLocation>
    <subcellularLocation>
        <location evidence="1">Membrane</location>
        <topology evidence="1">Multi-pass membrane protein</topology>
    </subcellularLocation>
</comment>
<feature type="domain" description="V-ATPase proteolipid subunit C-like" evidence="15">
    <location>
        <begin position="9"/>
        <end position="72"/>
    </location>
</feature>
<evidence type="ECO:0000256" key="4">
    <source>
        <dbReference type="ARBA" id="ARBA00022475"/>
    </source>
</evidence>
<dbReference type="Proteomes" id="UP000510886">
    <property type="component" value="Chromosome"/>
</dbReference>
<comment type="function">
    <text evidence="14">Key component of the F(0) channel; it plays a direct role in translocation across the membrane. A homomeric c-ring of between 10-14 subunits forms the central stalk rotor element with the F(1) delta and epsilon subunits.</text>
</comment>
<sequence length="75" mass="7831">MTTSIVALLGAAIIAAVAAIATAMGNSRVISKTMESMARQPEIQNSLRTTMFIGVGLIEAVPIIAIVIAFMLLNK</sequence>
<feature type="site" description="Reversibly protonated during proton transport" evidence="14">
    <location>
        <position position="59"/>
    </location>
</feature>
<comment type="caution">
    <text evidence="14">Lacks conserved residue(s) required for the propagation of feature annotation.</text>
</comment>
<feature type="transmembrane region" description="Helical" evidence="14">
    <location>
        <begin position="49"/>
        <end position="73"/>
    </location>
</feature>
<evidence type="ECO:0000256" key="3">
    <source>
        <dbReference type="ARBA" id="ARBA00022448"/>
    </source>
</evidence>
<evidence type="ECO:0000256" key="11">
    <source>
        <dbReference type="ARBA" id="ARBA00023136"/>
    </source>
</evidence>
<dbReference type="HAMAP" id="MF_01396">
    <property type="entry name" value="ATP_synth_c_bact"/>
    <property type="match status" value="1"/>
</dbReference>
<dbReference type="SUPFAM" id="SSF81333">
    <property type="entry name" value="F1F0 ATP synthase subunit C"/>
    <property type="match status" value="1"/>
</dbReference>
<dbReference type="GO" id="GO:0005886">
    <property type="term" value="C:plasma membrane"/>
    <property type="evidence" value="ECO:0007669"/>
    <property type="project" value="UniProtKB-SubCell"/>
</dbReference>
<keyword evidence="8 14" id="KW-1133">Transmembrane helix</keyword>
<evidence type="ECO:0000256" key="9">
    <source>
        <dbReference type="ARBA" id="ARBA00023065"/>
    </source>
</evidence>
<evidence type="ECO:0000256" key="12">
    <source>
        <dbReference type="ARBA" id="ARBA00023310"/>
    </source>
</evidence>
<dbReference type="FunFam" id="1.20.20.10:FF:000004">
    <property type="entry name" value="ATP synthase subunit c"/>
    <property type="match status" value="1"/>
</dbReference>
<keyword evidence="12 14" id="KW-0066">ATP synthesis</keyword>
<protein>
    <recommendedName>
        <fullName evidence="14">ATP synthase subunit c</fullName>
    </recommendedName>
    <alternativeName>
        <fullName evidence="14">ATP synthase F(0) sector subunit c</fullName>
    </alternativeName>
    <alternativeName>
        <fullName evidence="14">F-type ATPase subunit c</fullName>
        <shortName evidence="14">F-ATPase subunit c</shortName>
    </alternativeName>
    <alternativeName>
        <fullName evidence="14">Lipid-binding protein</fullName>
    </alternativeName>
</protein>
<dbReference type="PROSITE" id="PS00605">
    <property type="entry name" value="ATPASE_C"/>
    <property type="match status" value="1"/>
</dbReference>
<gene>
    <name evidence="14 16" type="primary">atpE</name>
    <name evidence="16" type="ORF">GTO87_06105</name>
</gene>